<feature type="transmembrane region" description="Helical" evidence="6">
    <location>
        <begin position="208"/>
        <end position="229"/>
    </location>
</feature>
<comment type="subcellular location">
    <subcellularLocation>
        <location evidence="6">Cell membrane</location>
        <topology evidence="6">Multi-pass membrane protein</topology>
    </subcellularLocation>
    <subcellularLocation>
        <location evidence="1">Membrane</location>
    </subcellularLocation>
</comment>
<evidence type="ECO:0000313" key="7">
    <source>
        <dbReference type="EMBL" id="EXI78985.1"/>
    </source>
</evidence>
<evidence type="ECO:0000256" key="2">
    <source>
        <dbReference type="ARBA" id="ARBA00007165"/>
    </source>
</evidence>
<dbReference type="Proteomes" id="UP000021816">
    <property type="component" value="Unassembled WGS sequence"/>
</dbReference>
<evidence type="ECO:0000256" key="1">
    <source>
        <dbReference type="ARBA" id="ARBA00004370"/>
    </source>
</evidence>
<dbReference type="InterPro" id="IPR002994">
    <property type="entry name" value="Surf1/Shy1"/>
</dbReference>
<dbReference type="InterPro" id="IPR045214">
    <property type="entry name" value="Surf1/Surf4"/>
</dbReference>
<proteinExistence type="inferred from homology"/>
<dbReference type="PROSITE" id="PS51257">
    <property type="entry name" value="PROKAR_LIPOPROTEIN"/>
    <property type="match status" value="1"/>
</dbReference>
<dbReference type="EMBL" id="JEMX01000061">
    <property type="protein sequence ID" value="EXI78985.1"/>
    <property type="molecule type" value="Genomic_DNA"/>
</dbReference>
<evidence type="ECO:0000256" key="5">
    <source>
        <dbReference type="ARBA" id="ARBA00023136"/>
    </source>
</evidence>
<keyword evidence="5 6" id="KW-0472">Membrane</keyword>
<reference evidence="7 8" key="1">
    <citation type="submission" date="2014-02" db="EMBL/GenBank/DDBJ databases">
        <title>Expanding our view of genomic diversity in Candidatus Accumulibacter clades.</title>
        <authorList>
            <person name="Skennerton C.T."/>
            <person name="Barr J.J."/>
            <person name="Slater F.R."/>
            <person name="Bond P.L."/>
            <person name="Tyson G.W."/>
        </authorList>
    </citation>
    <scope>NUCLEOTIDE SEQUENCE [LARGE SCALE GENOMIC DNA]</scope>
    <source>
        <strain evidence="8">BA-92</strain>
    </source>
</reference>
<dbReference type="STRING" id="1454003.AW10_02627"/>
<evidence type="ECO:0000256" key="4">
    <source>
        <dbReference type="ARBA" id="ARBA00022989"/>
    </source>
</evidence>
<comment type="similarity">
    <text evidence="2 6">Belongs to the SURF1 family.</text>
</comment>
<evidence type="ECO:0000256" key="6">
    <source>
        <dbReference type="RuleBase" id="RU363076"/>
    </source>
</evidence>
<dbReference type="GO" id="GO:0005886">
    <property type="term" value="C:plasma membrane"/>
    <property type="evidence" value="ECO:0007669"/>
    <property type="project" value="UniProtKB-SubCell"/>
</dbReference>
<dbReference type="PANTHER" id="PTHR23427:SF2">
    <property type="entry name" value="SURFEIT LOCUS PROTEIN 1"/>
    <property type="match status" value="1"/>
</dbReference>
<dbReference type="Pfam" id="PF02104">
    <property type="entry name" value="SURF1"/>
    <property type="match status" value="1"/>
</dbReference>
<protein>
    <recommendedName>
        <fullName evidence="6">SURF1-like protein</fullName>
    </recommendedName>
</protein>
<gene>
    <name evidence="7" type="ORF">AW10_02627</name>
</gene>
<evidence type="ECO:0000256" key="3">
    <source>
        <dbReference type="ARBA" id="ARBA00022692"/>
    </source>
</evidence>
<keyword evidence="3 6" id="KW-0812">Transmembrane</keyword>
<dbReference type="PATRIC" id="fig|1454003.3.peg.2678"/>
<accession>A0A011PQ61</accession>
<dbReference type="PANTHER" id="PTHR23427">
    <property type="entry name" value="SURFEIT LOCUS PROTEIN"/>
    <property type="match status" value="1"/>
</dbReference>
<keyword evidence="4 6" id="KW-1133">Transmembrane helix</keyword>
<dbReference type="CDD" id="cd06662">
    <property type="entry name" value="SURF1"/>
    <property type="match status" value="1"/>
</dbReference>
<keyword evidence="6" id="KW-1003">Cell membrane</keyword>
<name>A0A011PQ61_9PROT</name>
<sequence>MSIFPFKRRALRLLLLSLLVIACLVMARFQLWRAETRGERFDREQAAMIATPIALSGQQRQRDELVDRAATARGHWLAEKTLFLDNKIYRSRPGYHVLTPLRLSGSDAVVVVNRGWMAAPRLRSDVPSVPTPAGEIEVAGVTRAFETRIFELEESEPEGPVWQHLREADYRQRSGLAPLPVILLQTNGEGDGLARDWGSADDPRTKHYGYAAMWLVFALMAVAYGLFAWQKK</sequence>
<dbReference type="PROSITE" id="PS50895">
    <property type="entry name" value="SURF1"/>
    <property type="match status" value="1"/>
</dbReference>
<dbReference type="AlphaFoldDB" id="A0A011PQ61"/>
<comment type="caution">
    <text evidence="7">The sequence shown here is derived from an EMBL/GenBank/DDBJ whole genome shotgun (WGS) entry which is preliminary data.</text>
</comment>
<organism evidence="7 8">
    <name type="scientific">Candidatus Accumulibacter appositus</name>
    <dbReference type="NCBI Taxonomy" id="1454003"/>
    <lineage>
        <taxon>Bacteria</taxon>
        <taxon>Pseudomonadati</taxon>
        <taxon>Pseudomonadota</taxon>
        <taxon>Betaproteobacteria</taxon>
        <taxon>Candidatus Accumulibacter</taxon>
    </lineage>
</organism>
<evidence type="ECO:0000313" key="8">
    <source>
        <dbReference type="Proteomes" id="UP000021816"/>
    </source>
</evidence>
<comment type="caution">
    <text evidence="6">Lacks conserved residue(s) required for the propagation of feature annotation.</text>
</comment>